<reference evidence="2 3" key="1">
    <citation type="submission" date="2020-08" db="EMBL/GenBank/DDBJ databases">
        <title>Genomic Encyclopedia of Type Strains, Phase IV (KMG-IV): sequencing the most valuable type-strain genomes for metagenomic binning, comparative biology and taxonomic classification.</title>
        <authorList>
            <person name="Goeker M."/>
        </authorList>
    </citation>
    <scope>NUCLEOTIDE SEQUENCE [LARGE SCALE GENOMIC DNA]</scope>
    <source>
        <strain evidence="2 3">DSM 100039</strain>
    </source>
</reference>
<feature type="transmembrane region" description="Helical" evidence="1">
    <location>
        <begin position="12"/>
        <end position="31"/>
    </location>
</feature>
<proteinExistence type="predicted"/>
<feature type="transmembrane region" description="Helical" evidence="1">
    <location>
        <begin position="37"/>
        <end position="58"/>
    </location>
</feature>
<evidence type="ECO:0000313" key="3">
    <source>
        <dbReference type="Proteomes" id="UP000556329"/>
    </source>
</evidence>
<dbReference type="EMBL" id="JACHEF010000005">
    <property type="protein sequence ID" value="MBB6412543.1"/>
    <property type="molecule type" value="Genomic_DNA"/>
</dbReference>
<sequence length="61" mass="6427">MQCDRWQARPTPRVGVFFIGDAIGSMAAGIAWTWGGWQAVCTAGAAFGLVALLVDWIGGSE</sequence>
<protein>
    <submittedName>
        <fullName evidence="2">Putative MFS family arabinose efflux permease</fullName>
    </submittedName>
</protein>
<evidence type="ECO:0000313" key="2">
    <source>
        <dbReference type="EMBL" id="MBB6412543.1"/>
    </source>
</evidence>
<dbReference type="RefSeq" id="WP_246462042.1">
    <property type="nucleotide sequence ID" value="NZ_JACHEF010000005.1"/>
</dbReference>
<gene>
    <name evidence="2" type="ORF">HNQ71_005233</name>
</gene>
<name>A0A841PG16_9HYPH</name>
<comment type="caution">
    <text evidence="2">The sequence shown here is derived from an EMBL/GenBank/DDBJ whole genome shotgun (WGS) entry which is preliminary data.</text>
</comment>
<accession>A0A841PG16</accession>
<evidence type="ECO:0000256" key="1">
    <source>
        <dbReference type="SAM" id="Phobius"/>
    </source>
</evidence>
<keyword evidence="1" id="KW-0472">Membrane</keyword>
<dbReference type="AlphaFoldDB" id="A0A841PG16"/>
<keyword evidence="3" id="KW-1185">Reference proteome</keyword>
<dbReference type="Proteomes" id="UP000556329">
    <property type="component" value="Unassembled WGS sequence"/>
</dbReference>
<organism evidence="2 3">
    <name type="scientific">Mesorhizobium sangaii</name>
    <dbReference type="NCBI Taxonomy" id="505389"/>
    <lineage>
        <taxon>Bacteria</taxon>
        <taxon>Pseudomonadati</taxon>
        <taxon>Pseudomonadota</taxon>
        <taxon>Alphaproteobacteria</taxon>
        <taxon>Hyphomicrobiales</taxon>
        <taxon>Phyllobacteriaceae</taxon>
        <taxon>Mesorhizobium</taxon>
    </lineage>
</organism>
<keyword evidence="1" id="KW-0812">Transmembrane</keyword>
<keyword evidence="1" id="KW-1133">Transmembrane helix</keyword>